<accession>A0A8S4N156</accession>
<dbReference type="AlphaFoldDB" id="A0A8S4N156"/>
<organism evidence="1 2">
    <name type="scientific">Owenia fusiformis</name>
    <name type="common">Polychaete worm</name>
    <dbReference type="NCBI Taxonomy" id="6347"/>
    <lineage>
        <taxon>Eukaryota</taxon>
        <taxon>Metazoa</taxon>
        <taxon>Spiralia</taxon>
        <taxon>Lophotrochozoa</taxon>
        <taxon>Annelida</taxon>
        <taxon>Polychaeta</taxon>
        <taxon>Sedentaria</taxon>
        <taxon>Canalipalpata</taxon>
        <taxon>Sabellida</taxon>
        <taxon>Oweniida</taxon>
        <taxon>Oweniidae</taxon>
        <taxon>Owenia</taxon>
    </lineage>
</organism>
<dbReference type="EMBL" id="CAIIXF020000001">
    <property type="protein sequence ID" value="CAH1774403.1"/>
    <property type="molecule type" value="Genomic_DNA"/>
</dbReference>
<dbReference type="PANTHER" id="PTHR34487:SF1">
    <property type="entry name" value="ACYL-ACP THIOESTERASE"/>
    <property type="match status" value="1"/>
</dbReference>
<proteinExistence type="predicted"/>
<sequence length="279" mass="31910">MAQVQRRLANMTRILNMPVKVDRNGTRAQVTIPGLSYDDFDRTGNLSVWKIARLVEISRAFKADFASIGTDLTKTFMVIGKQMAINPKFYVNANIGLSLTYVKALNYIGDGSIGCKVEIKDTKTDELYVECQDYFAYVDISARKAAKLPTQYKDKMKIWSTITPTYFLTPKRGEHCFTHKLNVTHSDMDVLYHTNQAAYVKYSMDCAEMARKENFYSLFKDDMGEYHAVSWDASYKGESEVGDQLEVVTWEDTTDANILHFEIDKNGKAIYFSTIKFNE</sequence>
<evidence type="ECO:0000313" key="2">
    <source>
        <dbReference type="Proteomes" id="UP000749559"/>
    </source>
</evidence>
<protein>
    <recommendedName>
        <fullName evidence="3">Acyl-ACP thioesterase</fullName>
    </recommendedName>
</protein>
<dbReference type="PANTHER" id="PTHR34487">
    <property type="entry name" value="ACYL-ACP THIOESTERASE"/>
    <property type="match status" value="1"/>
</dbReference>
<dbReference type="OrthoDB" id="5975054at2759"/>
<comment type="caution">
    <text evidence="1">The sequence shown here is derived from an EMBL/GenBank/DDBJ whole genome shotgun (WGS) entry which is preliminary data.</text>
</comment>
<reference evidence="1" key="1">
    <citation type="submission" date="2022-03" db="EMBL/GenBank/DDBJ databases">
        <authorList>
            <person name="Martin C."/>
        </authorList>
    </citation>
    <scope>NUCLEOTIDE SEQUENCE</scope>
</reference>
<dbReference type="Gene3D" id="3.10.129.10">
    <property type="entry name" value="Hotdog Thioesterase"/>
    <property type="match status" value="1"/>
</dbReference>
<gene>
    <name evidence="1" type="ORF">OFUS_LOCUS1868</name>
</gene>
<keyword evidence="2" id="KW-1185">Reference proteome</keyword>
<evidence type="ECO:0008006" key="3">
    <source>
        <dbReference type="Google" id="ProtNLM"/>
    </source>
</evidence>
<dbReference type="SUPFAM" id="SSF54637">
    <property type="entry name" value="Thioesterase/thiol ester dehydrase-isomerase"/>
    <property type="match status" value="1"/>
</dbReference>
<name>A0A8S4N156_OWEFU</name>
<evidence type="ECO:0000313" key="1">
    <source>
        <dbReference type="EMBL" id="CAH1774403.1"/>
    </source>
</evidence>
<dbReference type="Proteomes" id="UP000749559">
    <property type="component" value="Unassembled WGS sequence"/>
</dbReference>
<dbReference type="InterPro" id="IPR029069">
    <property type="entry name" value="HotDog_dom_sf"/>
</dbReference>